<dbReference type="Gene3D" id="3.40.50.1820">
    <property type="entry name" value="alpha/beta hydrolase"/>
    <property type="match status" value="1"/>
</dbReference>
<dbReference type="GO" id="GO:0016787">
    <property type="term" value="F:hydrolase activity"/>
    <property type="evidence" value="ECO:0007669"/>
    <property type="project" value="UniProtKB-KW"/>
</dbReference>
<dbReference type="InterPro" id="IPR029058">
    <property type="entry name" value="AB_hydrolase_fold"/>
</dbReference>
<organism evidence="2 3">
    <name type="scientific">Saccharothrix xinjiangensis</name>
    <dbReference type="NCBI Taxonomy" id="204798"/>
    <lineage>
        <taxon>Bacteria</taxon>
        <taxon>Bacillati</taxon>
        <taxon>Actinomycetota</taxon>
        <taxon>Actinomycetes</taxon>
        <taxon>Pseudonocardiales</taxon>
        <taxon>Pseudonocardiaceae</taxon>
        <taxon>Saccharothrix</taxon>
    </lineage>
</organism>
<protein>
    <submittedName>
        <fullName evidence="2">Alpha/beta fold hydrolase</fullName>
    </submittedName>
</protein>
<dbReference type="InterPro" id="IPR001031">
    <property type="entry name" value="Thioesterase"/>
</dbReference>
<dbReference type="InterPro" id="IPR020802">
    <property type="entry name" value="TesA-like"/>
</dbReference>
<evidence type="ECO:0000259" key="1">
    <source>
        <dbReference type="SMART" id="SM00824"/>
    </source>
</evidence>
<feature type="domain" description="Thioesterase TesA-like" evidence="1">
    <location>
        <begin position="26"/>
        <end position="218"/>
    </location>
</feature>
<evidence type="ECO:0000313" key="3">
    <source>
        <dbReference type="Proteomes" id="UP001595833"/>
    </source>
</evidence>
<accession>A0ABV9YF43</accession>
<dbReference type="Pfam" id="PF00975">
    <property type="entry name" value="Thioesterase"/>
    <property type="match status" value="1"/>
</dbReference>
<keyword evidence="3" id="KW-1185">Reference proteome</keyword>
<gene>
    <name evidence="2" type="ORF">ACFPFM_42915</name>
</gene>
<proteinExistence type="predicted"/>
<keyword evidence="2" id="KW-0378">Hydrolase</keyword>
<evidence type="ECO:0000313" key="2">
    <source>
        <dbReference type="EMBL" id="MFC5060501.1"/>
    </source>
</evidence>
<sequence>MTTARGADLLVELAAGDGAPTLLLHAAGGGIGPYLGIAAELAARGPVRAVRAAGLLPGEEPDDDLTAMVDRYAALVDEPPALLFGWSMGGVLAWELAARFAGRGARPAVVMVDSTADPEPVDDRLRERVVASAGFAPTAADRDRVAAVTDAHLRAVDRHRVRARYDGPALLVRCPDNTDTRWPELAPRLRTRRLDCGHFDVFAPDHLPTLVAHTKEFLDD</sequence>
<name>A0ABV9YF43_9PSEU</name>
<dbReference type="Proteomes" id="UP001595833">
    <property type="component" value="Unassembled WGS sequence"/>
</dbReference>
<dbReference type="SMART" id="SM00824">
    <property type="entry name" value="PKS_TE"/>
    <property type="match status" value="1"/>
</dbReference>
<dbReference type="RefSeq" id="WP_344037471.1">
    <property type="nucleotide sequence ID" value="NZ_BAAAKE010000007.1"/>
</dbReference>
<dbReference type="EMBL" id="JBHSJB010000053">
    <property type="protein sequence ID" value="MFC5060501.1"/>
    <property type="molecule type" value="Genomic_DNA"/>
</dbReference>
<reference evidence="3" key="1">
    <citation type="journal article" date="2019" name="Int. J. Syst. Evol. Microbiol.">
        <title>The Global Catalogue of Microorganisms (GCM) 10K type strain sequencing project: providing services to taxonomists for standard genome sequencing and annotation.</title>
        <authorList>
            <consortium name="The Broad Institute Genomics Platform"/>
            <consortium name="The Broad Institute Genome Sequencing Center for Infectious Disease"/>
            <person name="Wu L."/>
            <person name="Ma J."/>
        </authorList>
    </citation>
    <scope>NUCLEOTIDE SEQUENCE [LARGE SCALE GENOMIC DNA]</scope>
    <source>
        <strain evidence="3">KCTC 12848</strain>
    </source>
</reference>
<dbReference type="SUPFAM" id="SSF53474">
    <property type="entry name" value="alpha/beta-Hydrolases"/>
    <property type="match status" value="1"/>
</dbReference>
<comment type="caution">
    <text evidence="2">The sequence shown here is derived from an EMBL/GenBank/DDBJ whole genome shotgun (WGS) entry which is preliminary data.</text>
</comment>